<comment type="subcellular location">
    <subcellularLocation>
        <location evidence="1 8">Secreted</location>
        <location evidence="1 8">Extracellular space</location>
        <location evidence="1 8">Extracellular matrix</location>
    </subcellularLocation>
</comment>
<evidence type="ECO:0000256" key="6">
    <source>
        <dbReference type="ARBA" id="ARBA00022687"/>
    </source>
</evidence>
<comment type="similarity">
    <text evidence="2 8">Belongs to the Wnt family.</text>
</comment>
<evidence type="ECO:0000256" key="3">
    <source>
        <dbReference type="ARBA" id="ARBA00022473"/>
    </source>
</evidence>
<dbReference type="PRINTS" id="PR01349">
    <property type="entry name" value="WNTPROTEIN"/>
</dbReference>
<evidence type="ECO:0000313" key="10">
    <source>
        <dbReference type="Proteomes" id="UP001159405"/>
    </source>
</evidence>
<sequence>LSETIKQKGKYKPITRFMSQVYDLDAQVMCNRAALVKDQKRFCEEYPDIAISIGKGAKLGVQECQKQLKDELWNCSTVARDVSVFEKVPRKASRETAFIYAITSSGVVHEITKACARGVLRNCACNNTQLAEGTGFEWAGCNDNIEYGLKYASKFIDSREKREHDIRAKINLHNNLVGRQAVKSHMRLVCKCHGISASCSYRTCLRTLGPFGAVGGHLYNKYLNATKVTVHQGRNQLIVADGKYPGKLLEGDLWFLEESPDYCVPNNSTGSLGTTGRRCHKTAPGPGNCRILCCGRGYNTLQVREEYECSCKFYWCCRTFIYKRNREASTENHLGEFGSSHEMFMSQVYDLDSKVRCNSADLVKEQRQFCEENPDIAISIGKGAKLSITECKKQLKEELWNCSTNTRDVSLFGKVLRKASRETAFVYAITSAGVVHEVTKACSRGLLRECVCNNTQHQGRNGRGFQWGGCNDSIEHGLKYASEFIDSREKEQDVRAKINLHNNFVGRHAVKIHMRPVCKCHGHSASCLYKTCYKRVPPFGEVGVYLREKYYNAAKVTVHQSKNQLVTVDGKTTEELLEDDLWFLEESPDYCVPNNSTGSLGTTGRRCYKTAPGPGNCRNLCCGRGYNSFQVPEKYDCTCKFYWCCRVNCEICGRVVDEHVCRTTRKEHFGMQKGAIQRLFMSQVYDLDVQVMCNRAGLDKDQKRFCEEHPDIAISIGKGARLGVQECQKQLKEELWNCSTVARDVSVFGKVLRKASRETAFIYAITSSGVVHKITKACARGVLRNCACNNTQLAEGTYDSRGFEWCGCNDNIEYGLKYASKFIDSREKEQDVRAKVNLHNNFVGRQAVKSHMRLVCKCHGFSGSCSYRTCLKTLGPFGAVGGYLHDKYYNATKVTVHQDKNQLVAADRKNREKTLEKDLWFLEESPDYCMPNNSTGSLGTTGRRCHKTVSGTGNCRILCCGRGYNTLQVREEYECSCKFHWCCRINCNTCSRIVDRHVCRRRRTNHEIIWHPEQYPQDSVIPRVKINLHVCFNRSMSQVHDLDAKVMCSMSGLVKEQRQFCEGYPDIAISVGKGAKLGITECKKQLKMELWNCSTISRDVSLFGKVLRKASRETAFVYAITSSGVVHEITKACARGLLRECVCNNTRHQGRNGRGFQWGGCNDNIEYGLKYASEFIDSREKEQDARAKINLHNNFVGRHAVKIHMRPVCKCHGISDSCTYRTCYRMVRPFGVVGAYLRAKYYNAVRVTIHQSENQLVAVDGKKTEELLKDDLWFLVESPDYCVPNSITGSLGTTGRRCYKTAPGPGNCRILCCGRGYNTFQVPESYDCTCTFHWCCRVNCKTCERVVNKHVCREDELDPKSNNKCSNTFRMRDFDAKVMCSVAGLVKEQRQFCEGYPDIAISVGKGAKLSVSECQKQLKMELWNCSTISRDVRLFGKVLLKASRETAFVYAITSSGVVHEITKACARGLLRECVCNNTWHQGRNGRGFQWGGCNDNIEYGLKYASEFIDSREKEQDARAKINLHNNFVGRHVSTSSNTDWEQERLSWDQLAKIHQHGWKERLKISKVAKFESDLLKTYEDTAPQRRVILRDVCMAVKIHMRPNCKCHGISASCTHRTCYRMVEPFGVVGAYLRGKYYNAVRVTIHQSENKLVAVDGTKAEELLKDDLWFLVESPDYCVPNSITGSLGTTGRRCNKTAPGPGNCRILCCGRGYNTFQVPESYDCTCTFHWCCRVNCKTCERVVNKHVCR</sequence>
<evidence type="ECO:0000256" key="5">
    <source>
        <dbReference type="ARBA" id="ARBA00022530"/>
    </source>
</evidence>
<reference evidence="9 10" key="1">
    <citation type="submission" date="2022-05" db="EMBL/GenBank/DDBJ databases">
        <authorList>
            <consortium name="Genoscope - CEA"/>
            <person name="William W."/>
        </authorList>
    </citation>
    <scope>NUCLEOTIDE SEQUENCE [LARGE SCALE GENOMIC DNA]</scope>
</reference>
<dbReference type="SMART" id="SM00097">
    <property type="entry name" value="WNT1"/>
    <property type="match status" value="5"/>
</dbReference>
<name>A0ABN8N4R2_9CNID</name>
<comment type="caution">
    <text evidence="9">The sequence shown here is derived from an EMBL/GenBank/DDBJ whole genome shotgun (WGS) entry which is preliminary data.</text>
</comment>
<dbReference type="Gene3D" id="3.30.2460.20">
    <property type="match status" value="5"/>
</dbReference>
<organism evidence="9 10">
    <name type="scientific">Porites lobata</name>
    <dbReference type="NCBI Taxonomy" id="104759"/>
    <lineage>
        <taxon>Eukaryota</taxon>
        <taxon>Metazoa</taxon>
        <taxon>Cnidaria</taxon>
        <taxon>Anthozoa</taxon>
        <taxon>Hexacorallia</taxon>
        <taxon>Scleractinia</taxon>
        <taxon>Fungiina</taxon>
        <taxon>Poritidae</taxon>
        <taxon>Porites</taxon>
    </lineage>
</organism>
<keyword evidence="4" id="KW-0964">Secreted</keyword>
<dbReference type="Proteomes" id="UP001159405">
    <property type="component" value="Unassembled WGS sequence"/>
</dbReference>
<dbReference type="InterPro" id="IPR005817">
    <property type="entry name" value="Wnt"/>
</dbReference>
<comment type="function">
    <text evidence="8">Ligand for members of the frizzled family of seven transmembrane receptors.</text>
</comment>
<keyword evidence="6 8" id="KW-0879">Wnt signaling pathway</keyword>
<evidence type="ECO:0000256" key="8">
    <source>
        <dbReference type="RuleBase" id="RU003500"/>
    </source>
</evidence>
<accession>A0ABN8N4R2</accession>
<keyword evidence="10" id="KW-1185">Reference proteome</keyword>
<protein>
    <recommendedName>
        <fullName evidence="8">Protein Wnt</fullName>
    </recommendedName>
</protein>
<dbReference type="PANTHER" id="PTHR12027:SF37">
    <property type="entry name" value="PROTEIN WNT"/>
    <property type="match status" value="1"/>
</dbReference>
<dbReference type="PANTHER" id="PTHR12027">
    <property type="entry name" value="WNT RELATED"/>
    <property type="match status" value="1"/>
</dbReference>
<keyword evidence="5" id="KW-0272">Extracellular matrix</keyword>
<dbReference type="Pfam" id="PF00110">
    <property type="entry name" value="wnt"/>
    <property type="match status" value="6"/>
</dbReference>
<evidence type="ECO:0000256" key="4">
    <source>
        <dbReference type="ARBA" id="ARBA00022525"/>
    </source>
</evidence>
<evidence type="ECO:0000256" key="1">
    <source>
        <dbReference type="ARBA" id="ARBA00004498"/>
    </source>
</evidence>
<feature type="non-terminal residue" evidence="9">
    <location>
        <position position="1"/>
    </location>
</feature>
<keyword evidence="3 8" id="KW-0217">Developmental protein</keyword>
<gene>
    <name evidence="9" type="ORF">PLOB_00042898</name>
</gene>
<dbReference type="EMBL" id="CALNXK010000007">
    <property type="protein sequence ID" value="CAH3039051.1"/>
    <property type="molecule type" value="Genomic_DNA"/>
</dbReference>
<proteinExistence type="inferred from homology"/>
<evidence type="ECO:0000313" key="9">
    <source>
        <dbReference type="EMBL" id="CAH3039051.1"/>
    </source>
</evidence>
<evidence type="ECO:0000256" key="2">
    <source>
        <dbReference type="ARBA" id="ARBA00005683"/>
    </source>
</evidence>
<dbReference type="InterPro" id="IPR043158">
    <property type="entry name" value="Wnt_C"/>
</dbReference>
<evidence type="ECO:0000256" key="7">
    <source>
        <dbReference type="ARBA" id="ARBA00023157"/>
    </source>
</evidence>
<keyword evidence="7" id="KW-1015">Disulfide bond</keyword>